<sequence length="159" mass="17980">MQHRIRAAGILVENNAVLLVKVKDFSGEYWIPPGGGFEEGDVSTKGCLRREFVEEAGIEVEIGELICVREFLETTAGRYNAEFFYHIPAYSGTPHTDNLNGLNDEEFIQGIEWVGIERLSDIRTYPADIHQLVDLVQQRRFGVHLGSYIQGNDETTNHL</sequence>
<evidence type="ECO:0000313" key="5">
    <source>
        <dbReference type="Proteomes" id="UP000016570"/>
    </source>
</evidence>
<protein>
    <recommendedName>
        <fullName evidence="3">Nudix hydrolase domain-containing protein</fullName>
    </recommendedName>
</protein>
<dbReference type="PROSITE" id="PS51462">
    <property type="entry name" value="NUDIX"/>
    <property type="match status" value="1"/>
</dbReference>
<feature type="domain" description="Nudix hydrolase" evidence="3">
    <location>
        <begin position="1"/>
        <end position="137"/>
    </location>
</feature>
<dbReference type="PANTHER" id="PTHR43046:SF16">
    <property type="entry name" value="ADP-RIBOSE PYROPHOSPHATASE YJHB-RELATED"/>
    <property type="match status" value="1"/>
</dbReference>
<dbReference type="AlphaFoldDB" id="U2ZF81"/>
<dbReference type="RefSeq" id="WP_021704310.1">
    <property type="nucleotide sequence ID" value="NZ_BATJ01000003.1"/>
</dbReference>
<dbReference type="STRING" id="1219065.VPR01S_03_02310"/>
<keyword evidence="5" id="KW-1185">Reference proteome</keyword>
<dbReference type="Gene3D" id="3.90.79.10">
    <property type="entry name" value="Nucleoside Triphosphate Pyrophosphohydrolase"/>
    <property type="match status" value="1"/>
</dbReference>
<comment type="cofactor">
    <cofactor evidence="1">
        <name>Mg(2+)</name>
        <dbReference type="ChEBI" id="CHEBI:18420"/>
    </cofactor>
</comment>
<dbReference type="Proteomes" id="UP000016570">
    <property type="component" value="Unassembled WGS sequence"/>
</dbReference>
<dbReference type="CDD" id="cd18880">
    <property type="entry name" value="NUDIX_ADPRase"/>
    <property type="match status" value="1"/>
</dbReference>
<dbReference type="InterPro" id="IPR015797">
    <property type="entry name" value="NUDIX_hydrolase-like_dom_sf"/>
</dbReference>
<evidence type="ECO:0000256" key="1">
    <source>
        <dbReference type="ARBA" id="ARBA00001946"/>
    </source>
</evidence>
<dbReference type="EMBL" id="BATJ01000003">
    <property type="protein sequence ID" value="GAD66321.1"/>
    <property type="molecule type" value="Genomic_DNA"/>
</dbReference>
<evidence type="ECO:0000313" key="4">
    <source>
        <dbReference type="EMBL" id="GAD66321.1"/>
    </source>
</evidence>
<dbReference type="GO" id="GO:0016787">
    <property type="term" value="F:hydrolase activity"/>
    <property type="evidence" value="ECO:0007669"/>
    <property type="project" value="UniProtKB-KW"/>
</dbReference>
<dbReference type="eggNOG" id="COG1051">
    <property type="taxonomic scope" value="Bacteria"/>
</dbReference>
<proteinExistence type="predicted"/>
<name>U2ZF81_VIBPR</name>
<dbReference type="InterPro" id="IPR000086">
    <property type="entry name" value="NUDIX_hydrolase_dom"/>
</dbReference>
<evidence type="ECO:0000259" key="3">
    <source>
        <dbReference type="PROSITE" id="PS51462"/>
    </source>
</evidence>
<reference evidence="4 5" key="1">
    <citation type="submission" date="2013-09" db="EMBL/GenBank/DDBJ databases">
        <title>Whole genome shotgun sequence of Vibrio proteolyticus NBRC 13287.</title>
        <authorList>
            <person name="Isaki S."/>
            <person name="Hosoyama A."/>
            <person name="Numata M."/>
            <person name="Hashimoto M."/>
            <person name="Hosoyama Y."/>
            <person name="Tsuchikane K."/>
            <person name="Noguchi M."/>
            <person name="Hirakata S."/>
            <person name="Ichikawa N."/>
            <person name="Ohji S."/>
            <person name="Yamazoe A."/>
            <person name="Fujita N."/>
        </authorList>
    </citation>
    <scope>NUCLEOTIDE SEQUENCE [LARGE SCALE GENOMIC DNA]</scope>
    <source>
        <strain evidence="4 5">NBRC 13287</strain>
    </source>
</reference>
<keyword evidence="2" id="KW-0378">Hydrolase</keyword>
<comment type="caution">
    <text evidence="4">The sequence shown here is derived from an EMBL/GenBank/DDBJ whole genome shotgun (WGS) entry which is preliminary data.</text>
</comment>
<gene>
    <name evidence="4" type="ORF">VPR01S_03_02310</name>
</gene>
<dbReference type="Pfam" id="PF00293">
    <property type="entry name" value="NUDIX"/>
    <property type="match status" value="1"/>
</dbReference>
<dbReference type="PANTHER" id="PTHR43046">
    <property type="entry name" value="GDP-MANNOSE MANNOSYL HYDROLASE"/>
    <property type="match status" value="1"/>
</dbReference>
<dbReference type="SUPFAM" id="SSF55811">
    <property type="entry name" value="Nudix"/>
    <property type="match status" value="1"/>
</dbReference>
<organism evidence="4 5">
    <name type="scientific">Vibrio proteolyticus NBRC 13287</name>
    <dbReference type="NCBI Taxonomy" id="1219065"/>
    <lineage>
        <taxon>Bacteria</taxon>
        <taxon>Pseudomonadati</taxon>
        <taxon>Pseudomonadota</taxon>
        <taxon>Gammaproteobacteria</taxon>
        <taxon>Vibrionales</taxon>
        <taxon>Vibrionaceae</taxon>
        <taxon>Vibrio</taxon>
    </lineage>
</organism>
<evidence type="ECO:0000256" key="2">
    <source>
        <dbReference type="ARBA" id="ARBA00022801"/>
    </source>
</evidence>
<accession>U2ZF81</accession>